<dbReference type="STRING" id="1641165.XM38_02005"/>
<name>A0A1Z3HU67_9CYAN</name>
<evidence type="ECO:0000313" key="1">
    <source>
        <dbReference type="EMBL" id="ASC73812.1"/>
    </source>
</evidence>
<dbReference type="EMBL" id="CP021983">
    <property type="protein sequence ID" value="ASC73812.1"/>
    <property type="molecule type" value="Genomic_DNA"/>
</dbReference>
<gene>
    <name evidence="1" type="ORF">XM38_047850</name>
</gene>
<dbReference type="Proteomes" id="UP000191901">
    <property type="component" value="Chromosome"/>
</dbReference>
<proteinExistence type="predicted"/>
<evidence type="ECO:0000313" key="2">
    <source>
        <dbReference type="Proteomes" id="UP000191901"/>
    </source>
</evidence>
<dbReference type="AlphaFoldDB" id="A0A1Z3HU67"/>
<dbReference type="KEGG" id="hhg:XM38_047850"/>
<organism evidence="1 2">
    <name type="scientific">Halomicronema hongdechloris C2206</name>
    <dbReference type="NCBI Taxonomy" id="1641165"/>
    <lineage>
        <taxon>Bacteria</taxon>
        <taxon>Bacillati</taxon>
        <taxon>Cyanobacteriota</taxon>
        <taxon>Cyanophyceae</taxon>
        <taxon>Nodosilineales</taxon>
        <taxon>Nodosilineaceae</taxon>
        <taxon>Halomicronema</taxon>
    </lineage>
</organism>
<protein>
    <submittedName>
        <fullName evidence="1">Uncharacterized protein</fullName>
    </submittedName>
</protein>
<keyword evidence="2" id="KW-1185">Reference proteome</keyword>
<accession>A0A1Z3HU67</accession>
<sequence length="37" mass="4302">MMRVLQEPQQINQQLTHYRNYIELLFGGAEYSSGQSA</sequence>
<reference evidence="1 2" key="1">
    <citation type="journal article" date="2016" name="Biochim. Biophys. Acta">
        <title>Characterization of red-shifted phycobilisomes isolated from the chlorophyll f-containing cyanobacterium Halomicronema hongdechloris.</title>
        <authorList>
            <person name="Li Y."/>
            <person name="Lin Y."/>
            <person name="Garvey C.J."/>
            <person name="Birch D."/>
            <person name="Corkery R.W."/>
            <person name="Loughlin P.C."/>
            <person name="Scheer H."/>
            <person name="Willows R.D."/>
            <person name="Chen M."/>
        </authorList>
    </citation>
    <scope>NUCLEOTIDE SEQUENCE [LARGE SCALE GENOMIC DNA]</scope>
    <source>
        <strain evidence="1 2">C2206</strain>
    </source>
</reference>